<evidence type="ECO:0000256" key="1">
    <source>
        <dbReference type="SAM" id="Phobius"/>
    </source>
</evidence>
<organism evidence="4 5">
    <name type="scientific">Thermogemmata fonticola</name>
    <dbReference type="NCBI Taxonomy" id="2755323"/>
    <lineage>
        <taxon>Bacteria</taxon>
        <taxon>Pseudomonadati</taxon>
        <taxon>Planctomycetota</taxon>
        <taxon>Planctomycetia</taxon>
        <taxon>Gemmatales</taxon>
        <taxon>Gemmataceae</taxon>
        <taxon>Thermogemmata</taxon>
    </lineage>
</organism>
<evidence type="ECO:0000259" key="3">
    <source>
        <dbReference type="Pfam" id="PF14219"/>
    </source>
</evidence>
<evidence type="ECO:0000313" key="5">
    <source>
        <dbReference type="Proteomes" id="UP000542342"/>
    </source>
</evidence>
<dbReference type="InterPro" id="IPR025241">
    <property type="entry name" value="DUF4190"/>
</dbReference>
<evidence type="ECO:0000259" key="2">
    <source>
        <dbReference type="Pfam" id="PF13828"/>
    </source>
</evidence>
<keyword evidence="5" id="KW-1185">Reference proteome</keyword>
<feature type="transmembrane region" description="Helical" evidence="1">
    <location>
        <begin position="188"/>
        <end position="210"/>
    </location>
</feature>
<keyword evidence="1" id="KW-0812">Transmembrane</keyword>
<feature type="domain" description="DUF4190" evidence="2">
    <location>
        <begin position="273"/>
        <end position="331"/>
    </location>
</feature>
<proteinExistence type="predicted"/>
<sequence length="346" mass="38414">MSRRYEYRSAQGLSTLLLLFLVLYVVGNAVSVWFTWDEIVLLQQIIDGVPPPKEELVANDERLFQLGIATLLEHVVTAIVFLSWAYRVHANAHALGAEGMQYTPGWAVGWYFVPIANLFRPFQVMRETFRASHPDYGPRNWRQAPVPSLVAFWWALWIVGNVAGQIVIRMSLGQKEPTPRQMQIADSLHILCDLLCVALGFVAIGMVATLQRWQEEKHQRQMEAEAEGGPVYAAELAEEGEGAAAGAELAAEEEGRTPDDPAMRWILPVGRSGWAIAAGYLGLFSLWILPGPLALWAGIMAVRDLRRHPEKRGMGRAIFGIIMGGLATLYLSVGIVVLVTDLIMKN</sequence>
<accession>A0A7V8VDH0</accession>
<dbReference type="InterPro" id="IPR025565">
    <property type="entry name" value="DUF4328"/>
</dbReference>
<dbReference type="AlphaFoldDB" id="A0A7V8VDH0"/>
<evidence type="ECO:0000313" key="4">
    <source>
        <dbReference type="EMBL" id="MBA2226039.1"/>
    </source>
</evidence>
<feature type="transmembrane region" description="Helical" evidence="1">
    <location>
        <begin position="273"/>
        <end position="297"/>
    </location>
</feature>
<keyword evidence="1" id="KW-1133">Transmembrane helix</keyword>
<feature type="transmembrane region" description="Helical" evidence="1">
    <location>
        <begin position="63"/>
        <end position="86"/>
    </location>
</feature>
<reference evidence="4 5" key="1">
    <citation type="submission" date="2020-07" db="EMBL/GenBank/DDBJ databases">
        <title>Thermogemmata thermophila gen. nov., sp. nov., a novel moderate thermophilic planctomycete from a Kamchatka hot spring.</title>
        <authorList>
            <person name="Elcheninov A.G."/>
            <person name="Podosokorskaya O.A."/>
            <person name="Kovaleva O.L."/>
            <person name="Novikov A."/>
            <person name="Bonch-Osmolovskaya E.A."/>
            <person name="Toshchakov S.V."/>
            <person name="Kublanov I.V."/>
        </authorList>
    </citation>
    <scope>NUCLEOTIDE SEQUENCE [LARGE SCALE GENOMIC DNA]</scope>
    <source>
        <strain evidence="4 5">2918</strain>
    </source>
</reference>
<dbReference type="Pfam" id="PF14219">
    <property type="entry name" value="DUF4328"/>
    <property type="match status" value="1"/>
</dbReference>
<comment type="caution">
    <text evidence="4">The sequence shown here is derived from an EMBL/GenBank/DDBJ whole genome shotgun (WGS) entry which is preliminary data.</text>
</comment>
<dbReference type="Pfam" id="PF13828">
    <property type="entry name" value="DUF4190"/>
    <property type="match status" value="1"/>
</dbReference>
<feature type="transmembrane region" description="Helical" evidence="1">
    <location>
        <begin position="317"/>
        <end position="343"/>
    </location>
</feature>
<feature type="transmembrane region" description="Helical" evidence="1">
    <location>
        <begin position="12"/>
        <end position="34"/>
    </location>
</feature>
<name>A0A7V8VDH0_9BACT</name>
<feature type="transmembrane region" description="Helical" evidence="1">
    <location>
        <begin position="149"/>
        <end position="168"/>
    </location>
</feature>
<feature type="domain" description="DUF4328" evidence="3">
    <location>
        <begin position="54"/>
        <end position="211"/>
    </location>
</feature>
<dbReference type="RefSeq" id="WP_194537476.1">
    <property type="nucleotide sequence ID" value="NZ_JACEFB010000004.1"/>
</dbReference>
<keyword evidence="1" id="KW-0472">Membrane</keyword>
<dbReference type="EMBL" id="JACEFB010000004">
    <property type="protein sequence ID" value="MBA2226039.1"/>
    <property type="molecule type" value="Genomic_DNA"/>
</dbReference>
<dbReference type="Proteomes" id="UP000542342">
    <property type="component" value="Unassembled WGS sequence"/>
</dbReference>
<gene>
    <name evidence="4" type="ORF">H0921_07675</name>
</gene>
<protein>
    <submittedName>
        <fullName evidence="4">DUF4328 domain-containing protein</fullName>
    </submittedName>
</protein>